<dbReference type="PANTHER" id="PTHR43685">
    <property type="entry name" value="GLYCOSYLTRANSFERASE"/>
    <property type="match status" value="1"/>
</dbReference>
<dbReference type="Gene3D" id="3.40.50.150">
    <property type="entry name" value="Vaccinia Virus protein VP39"/>
    <property type="match status" value="1"/>
</dbReference>
<sequence>MILEATGERFMPDMQGETAIEHMHRYLFARELVPEGSTVLDVACGEGYGSALLSAKAENVTGVDVSPAAVEHAQEKYGNDRVRFLAGDICALPLPDKSVDAIVSFETIEHVADHEKMLSEFIRVLKPAGIVIISSPDKYQYSVATGYSNEFHVKELFSHEFEALMKSRFRNVVFGGQRNLFGSVIDFAGNPSRDVSFSLAEGGVARFEDVPQAMYLLAVASQEALPEVVRGVCIDHVTSSDAFRDIGHQMLEKDDAFQKQEERHQSAVSSLEAELAEKAALAGKNDILRGHVTTLEGELDREKVRVIELSRQLFEEREKNTALLKDVSRLHQDVANMMNLCGEREQRISVLSGQNAELSHRVENLRDFENRYTLIENSTAWRMTKPMRNVIDKLPAVKGAARRIRHRKVGTGDASGSSNTPNPEGETRSEGQAPPSVPSVVLDEETRQFISDIAPLFNVPYYVEQVGEAGAGFDARSAAEHYLLEGCKAGLNPCPDFDTNYYLSRHQDVLECGMNPFCHWALHGRRERRLTLPYASRLLRTARRPLVSAIITNFNHARFLEDRFESILNQTYRNIEILFLDDASEDDSLDVAKRYAEKYPEKIRIIPNASNSGNVFRQWRKGVDEAKGEIVWICESDDFAEERFVEELIHAFVDPSVEIAFGRIQFCDVDGRMLDGLDGYRERAQAGIWGEAFVKPAGWWFQNAFAVSNVIANVSGCLIRRHFVRDEVWEQAQTFRVLGDWYLYAEWVAGGQIAYSPRAVSYFRQHDKNTSVNSFRTVGFYQEHQRMIEHLRRKWGVDEEHVRRFASALNDTFRHVRAEEVLGSFEAVFDIEQVLATPHEQQHILFAVLGFELGGGEIFPIELANSLVRKGAMVSFLVYDHHREDPQIRALLDSSVPVYSADVAREIGVWRYVMDLHADVIHSHFCFCETLFFPDDETLPLLPYIVTLHGSYECVRFPPDVVERLRRGVALWVYLAEKNLFHLRGRKDELPCGDVAFIGNGMAVDKRPFPMDRKALGIGPQDFVLAVASRCIPEKGWKQACEAVLTLNEETGAPRKMHLLLCGSGDALEGLQARYGTTSNIHFLGYQECISGLYRLADCMLLPTRFPGESFPLTLIQALQVGTPAIATDVGFVRPMMTGEAGDLAGLFLPLEAEDATFEAAIVTAVREMMDEGKRAAFARTARTCGARYDIANVADTYIRTYQRFRSDDRLMLPSSSAGCLEAAE</sequence>
<reference evidence="5 6" key="1">
    <citation type="journal article" date="2020" name="Int. J. Syst. Evol. Microbiol.">
        <title>Novel acetic acid bacteria from cider fermentations: Acetobacter conturbans sp. nov. and Acetobacter fallax sp. nov.</title>
        <authorList>
            <person name="Sombolestani A.S."/>
            <person name="Cleenwerck I."/>
            <person name="Cnockaert M."/>
            <person name="Borremans W."/>
            <person name="Wieme A.D."/>
            <person name="De Vuyst L."/>
            <person name="Vandamme P."/>
        </authorList>
    </citation>
    <scope>NUCLEOTIDE SEQUENCE [LARGE SCALE GENOMIC DNA]</scope>
    <source>
        <strain evidence="5 6">LMG 1627</strain>
    </source>
</reference>
<evidence type="ECO:0000259" key="4">
    <source>
        <dbReference type="Pfam" id="PF08241"/>
    </source>
</evidence>
<feature type="domain" description="Glycosyltransferase 2-like" evidence="3">
    <location>
        <begin position="548"/>
        <end position="671"/>
    </location>
</feature>
<name>A0ABX0JYB6_9PROT</name>
<dbReference type="Proteomes" id="UP000631653">
    <property type="component" value="Unassembled WGS sequence"/>
</dbReference>
<evidence type="ECO:0000313" key="5">
    <source>
        <dbReference type="EMBL" id="NHN87561.1"/>
    </source>
</evidence>
<dbReference type="EMBL" id="WOSY01000002">
    <property type="protein sequence ID" value="NHN87561.1"/>
    <property type="molecule type" value="Genomic_DNA"/>
</dbReference>
<feature type="domain" description="Glycosyl transferase family 1" evidence="2">
    <location>
        <begin position="1012"/>
        <end position="1139"/>
    </location>
</feature>
<dbReference type="CDD" id="cd03801">
    <property type="entry name" value="GT4_PimA-like"/>
    <property type="match status" value="1"/>
</dbReference>
<feature type="region of interest" description="Disordered" evidence="1">
    <location>
        <begin position="401"/>
        <end position="438"/>
    </location>
</feature>
<dbReference type="SUPFAM" id="SSF53335">
    <property type="entry name" value="S-adenosyl-L-methionine-dependent methyltransferases"/>
    <property type="match status" value="1"/>
</dbReference>
<dbReference type="SUPFAM" id="SSF53448">
    <property type="entry name" value="Nucleotide-diphospho-sugar transferases"/>
    <property type="match status" value="1"/>
</dbReference>
<comment type="caution">
    <text evidence="5">The sequence shown here is derived from an EMBL/GenBank/DDBJ whole genome shotgun (WGS) entry which is preliminary data.</text>
</comment>
<dbReference type="SUPFAM" id="SSF53756">
    <property type="entry name" value="UDP-Glycosyltransferase/glycogen phosphorylase"/>
    <property type="match status" value="1"/>
</dbReference>
<accession>A0ABX0JYB6</accession>
<feature type="domain" description="Methyltransferase type 11" evidence="4">
    <location>
        <begin position="40"/>
        <end position="133"/>
    </location>
</feature>
<dbReference type="Gene3D" id="3.90.550.10">
    <property type="entry name" value="Spore Coat Polysaccharide Biosynthesis Protein SpsA, Chain A"/>
    <property type="match status" value="1"/>
</dbReference>
<dbReference type="InterPro" id="IPR001173">
    <property type="entry name" value="Glyco_trans_2-like"/>
</dbReference>
<dbReference type="Pfam" id="PF00535">
    <property type="entry name" value="Glycos_transf_2"/>
    <property type="match status" value="1"/>
</dbReference>
<dbReference type="RefSeq" id="WP_173568852.1">
    <property type="nucleotide sequence ID" value="NZ_WOSY01000002.1"/>
</dbReference>
<dbReference type="GO" id="GO:0008168">
    <property type="term" value="F:methyltransferase activity"/>
    <property type="evidence" value="ECO:0007669"/>
    <property type="project" value="UniProtKB-KW"/>
</dbReference>
<dbReference type="InterPro" id="IPR001296">
    <property type="entry name" value="Glyco_trans_1"/>
</dbReference>
<dbReference type="Gene3D" id="3.40.50.2000">
    <property type="entry name" value="Glycogen Phosphorylase B"/>
    <property type="match status" value="2"/>
</dbReference>
<evidence type="ECO:0000259" key="3">
    <source>
        <dbReference type="Pfam" id="PF00535"/>
    </source>
</evidence>
<evidence type="ECO:0000313" key="6">
    <source>
        <dbReference type="Proteomes" id="UP000631653"/>
    </source>
</evidence>
<dbReference type="InterPro" id="IPR013216">
    <property type="entry name" value="Methyltransf_11"/>
</dbReference>
<proteinExistence type="predicted"/>
<dbReference type="InterPro" id="IPR029044">
    <property type="entry name" value="Nucleotide-diphossugar_trans"/>
</dbReference>
<evidence type="ECO:0000256" key="1">
    <source>
        <dbReference type="SAM" id="MobiDB-lite"/>
    </source>
</evidence>
<dbReference type="InterPro" id="IPR029063">
    <property type="entry name" value="SAM-dependent_MTases_sf"/>
</dbReference>
<dbReference type="InterPro" id="IPR050834">
    <property type="entry name" value="Glycosyltransf_2"/>
</dbReference>
<dbReference type="PANTHER" id="PTHR43685:SF11">
    <property type="entry name" value="GLYCOSYLTRANSFERASE TAGX-RELATED"/>
    <property type="match status" value="1"/>
</dbReference>
<evidence type="ECO:0000259" key="2">
    <source>
        <dbReference type="Pfam" id="PF00534"/>
    </source>
</evidence>
<protein>
    <submittedName>
        <fullName evidence="5">Methyltransferase domain-containing protein</fullName>
    </submittedName>
</protein>
<dbReference type="Pfam" id="PF00534">
    <property type="entry name" value="Glycos_transf_1"/>
    <property type="match status" value="1"/>
</dbReference>
<organism evidence="5 6">
    <name type="scientific">Acetobacter conturbans</name>
    <dbReference type="NCBI Taxonomy" id="1737472"/>
    <lineage>
        <taxon>Bacteria</taxon>
        <taxon>Pseudomonadati</taxon>
        <taxon>Pseudomonadota</taxon>
        <taxon>Alphaproteobacteria</taxon>
        <taxon>Acetobacterales</taxon>
        <taxon>Acetobacteraceae</taxon>
        <taxon>Acetobacter</taxon>
    </lineage>
</organism>
<keyword evidence="6" id="KW-1185">Reference proteome</keyword>
<dbReference type="CDD" id="cd02440">
    <property type="entry name" value="AdoMet_MTases"/>
    <property type="match status" value="1"/>
</dbReference>
<dbReference type="Pfam" id="PF08241">
    <property type="entry name" value="Methyltransf_11"/>
    <property type="match status" value="1"/>
</dbReference>
<dbReference type="GO" id="GO:0032259">
    <property type="term" value="P:methylation"/>
    <property type="evidence" value="ECO:0007669"/>
    <property type="project" value="UniProtKB-KW"/>
</dbReference>
<keyword evidence="5" id="KW-0808">Transferase</keyword>
<keyword evidence="5" id="KW-0489">Methyltransferase</keyword>
<gene>
    <name evidence="5" type="ORF">GOB81_02800</name>
</gene>